<dbReference type="AlphaFoldDB" id="A0A174B0P5"/>
<sequence>MKKDICIILSLLLYTFQLPIIYKVEYPVTVKRKIND</sequence>
<evidence type="ECO:0000313" key="1">
    <source>
        <dbReference type="EMBL" id="SEA93782.1"/>
    </source>
</evidence>
<reference evidence="3 4" key="1">
    <citation type="submission" date="2016-10" db="EMBL/GenBank/DDBJ databases">
        <authorList>
            <person name="de Groot N.N."/>
        </authorList>
    </citation>
    <scope>NUCLEOTIDE SEQUENCE [LARGE SCALE GENOMIC DNA]</scope>
    <source>
        <strain evidence="2 4">NLAE-zl-C202</strain>
        <strain evidence="1 3">NLAE-zl-G339</strain>
    </source>
</reference>
<gene>
    <name evidence="1" type="ORF">SAMN04487924_1193</name>
    <name evidence="2" type="ORF">SAMN05216250_1142</name>
</gene>
<protein>
    <submittedName>
        <fullName evidence="1">Uncharacterized protein</fullName>
    </submittedName>
</protein>
<accession>A0A174B0P5</accession>
<dbReference type="EMBL" id="FNRP01000019">
    <property type="protein sequence ID" value="SEA93782.1"/>
    <property type="molecule type" value="Genomic_DNA"/>
</dbReference>
<organism evidence="1 3">
    <name type="scientific">Bacteroides xylanisolvens</name>
    <dbReference type="NCBI Taxonomy" id="371601"/>
    <lineage>
        <taxon>Bacteria</taxon>
        <taxon>Pseudomonadati</taxon>
        <taxon>Bacteroidota</taxon>
        <taxon>Bacteroidia</taxon>
        <taxon>Bacteroidales</taxon>
        <taxon>Bacteroidaceae</taxon>
        <taxon>Bacteroides</taxon>
    </lineage>
</organism>
<dbReference type="Proteomes" id="UP000183040">
    <property type="component" value="Unassembled WGS sequence"/>
</dbReference>
<name>A0A174B0P5_9BACE</name>
<dbReference type="Proteomes" id="UP000183766">
    <property type="component" value="Unassembled WGS sequence"/>
</dbReference>
<evidence type="ECO:0000313" key="4">
    <source>
        <dbReference type="Proteomes" id="UP000183766"/>
    </source>
</evidence>
<proteinExistence type="predicted"/>
<dbReference type="EMBL" id="FOUM01000014">
    <property type="protein sequence ID" value="SFM92437.1"/>
    <property type="molecule type" value="Genomic_DNA"/>
</dbReference>
<evidence type="ECO:0000313" key="3">
    <source>
        <dbReference type="Proteomes" id="UP000183040"/>
    </source>
</evidence>
<evidence type="ECO:0000313" key="2">
    <source>
        <dbReference type="EMBL" id="SFM92437.1"/>
    </source>
</evidence>